<sequence length="119" mass="13959">MKQRDEYNVGEKVHNPRPVNLVCDATFYEKNRDKLGTLVFKDVESKEILIWKHIDGEVVEDYRHLKEELITLGYTIQSVTIDGKRGVDKVFRGIPIQMCHFHQKKIIQRYITLESKVAS</sequence>
<evidence type="ECO:0008006" key="2">
    <source>
        <dbReference type="Google" id="ProtNLM"/>
    </source>
</evidence>
<evidence type="ECO:0000313" key="1">
    <source>
        <dbReference type="EMBL" id="CAA6800158.1"/>
    </source>
</evidence>
<proteinExistence type="predicted"/>
<name>A0A6S6RW76_9BACT</name>
<gene>
    <name evidence="1" type="ORF">HELGO_WM10652</name>
</gene>
<protein>
    <recommendedName>
        <fullName evidence="2">Transposase</fullName>
    </recommendedName>
</protein>
<reference evidence="1" key="1">
    <citation type="submission" date="2020-01" db="EMBL/GenBank/DDBJ databases">
        <authorList>
            <person name="Meier V. D."/>
            <person name="Meier V D."/>
        </authorList>
    </citation>
    <scope>NUCLEOTIDE SEQUENCE</scope>
    <source>
        <strain evidence="1">HLG_WM_MAG_12</strain>
    </source>
</reference>
<accession>A0A6S6RW76</accession>
<dbReference type="EMBL" id="CACVAW010000002">
    <property type="protein sequence ID" value="CAA6800158.1"/>
    <property type="molecule type" value="Genomic_DNA"/>
</dbReference>
<organism evidence="1">
    <name type="scientific">uncultured Campylobacterales bacterium</name>
    <dbReference type="NCBI Taxonomy" id="352960"/>
    <lineage>
        <taxon>Bacteria</taxon>
        <taxon>Pseudomonadati</taxon>
        <taxon>Campylobacterota</taxon>
        <taxon>Epsilonproteobacteria</taxon>
        <taxon>Campylobacterales</taxon>
        <taxon>environmental samples</taxon>
    </lineage>
</organism>
<dbReference type="AlphaFoldDB" id="A0A6S6RW76"/>